<dbReference type="SUPFAM" id="SSF46785">
    <property type="entry name" value="Winged helix' DNA-binding domain"/>
    <property type="match status" value="1"/>
</dbReference>
<name>A0A561VHS5_9ACTN</name>
<dbReference type="InterPro" id="IPR050679">
    <property type="entry name" value="Bact_HTH_transcr_reg"/>
</dbReference>
<dbReference type="GO" id="GO:0045892">
    <property type="term" value="P:negative regulation of DNA-templated transcription"/>
    <property type="evidence" value="ECO:0007669"/>
    <property type="project" value="TreeGrafter"/>
</dbReference>
<dbReference type="EMBL" id="VIXA01000005">
    <property type="protein sequence ID" value="TWG11172.1"/>
    <property type="molecule type" value="Genomic_DNA"/>
</dbReference>
<evidence type="ECO:0000259" key="4">
    <source>
        <dbReference type="PROSITE" id="PS50949"/>
    </source>
</evidence>
<dbReference type="InterPro" id="IPR036390">
    <property type="entry name" value="WH_DNA-bd_sf"/>
</dbReference>
<keyword evidence="1" id="KW-0805">Transcription regulation</keyword>
<keyword evidence="3" id="KW-0804">Transcription</keyword>
<gene>
    <name evidence="5" type="ORF">FHX75_15264</name>
</gene>
<dbReference type="InterPro" id="IPR036388">
    <property type="entry name" value="WH-like_DNA-bd_sf"/>
</dbReference>
<dbReference type="GO" id="GO:0003700">
    <property type="term" value="F:DNA-binding transcription factor activity"/>
    <property type="evidence" value="ECO:0007669"/>
    <property type="project" value="InterPro"/>
</dbReference>
<sequence length="78" mass="8471">MIDPDGPVPVYRQVADLLAARISSGELAPHRPIPSESTIVQEYGIARGTARRAVALLRERGLVYTVPQRGTYVGQPES</sequence>
<dbReference type="CDD" id="cd07377">
    <property type="entry name" value="WHTH_GntR"/>
    <property type="match status" value="1"/>
</dbReference>
<evidence type="ECO:0000256" key="2">
    <source>
        <dbReference type="ARBA" id="ARBA00023125"/>
    </source>
</evidence>
<dbReference type="RefSeq" id="WP_154943422.1">
    <property type="nucleotide sequence ID" value="NZ_VIXA01000005.1"/>
</dbReference>
<dbReference type="PROSITE" id="PS50949">
    <property type="entry name" value="HTH_GNTR"/>
    <property type="match status" value="1"/>
</dbReference>
<keyword evidence="6" id="KW-1185">Reference proteome</keyword>
<dbReference type="OrthoDB" id="5450856at2"/>
<feature type="domain" description="HTH gntR-type" evidence="4">
    <location>
        <begin position="8"/>
        <end position="76"/>
    </location>
</feature>
<accession>A0A561VHS5</accession>
<evidence type="ECO:0000256" key="1">
    <source>
        <dbReference type="ARBA" id="ARBA00023015"/>
    </source>
</evidence>
<dbReference type="Pfam" id="PF00392">
    <property type="entry name" value="GntR"/>
    <property type="match status" value="1"/>
</dbReference>
<dbReference type="GO" id="GO:0003677">
    <property type="term" value="F:DNA binding"/>
    <property type="evidence" value="ECO:0007669"/>
    <property type="project" value="UniProtKB-KW"/>
</dbReference>
<proteinExistence type="predicted"/>
<evidence type="ECO:0000313" key="6">
    <source>
        <dbReference type="Proteomes" id="UP000319927"/>
    </source>
</evidence>
<dbReference type="PRINTS" id="PR00035">
    <property type="entry name" value="HTHGNTR"/>
</dbReference>
<comment type="caution">
    <text evidence="5">The sequence shown here is derived from an EMBL/GenBank/DDBJ whole genome shotgun (WGS) entry which is preliminary data.</text>
</comment>
<dbReference type="SMART" id="SM00345">
    <property type="entry name" value="HTH_GNTR"/>
    <property type="match status" value="1"/>
</dbReference>
<dbReference type="Proteomes" id="UP000319927">
    <property type="component" value="Unassembled WGS sequence"/>
</dbReference>
<evidence type="ECO:0000256" key="3">
    <source>
        <dbReference type="ARBA" id="ARBA00023163"/>
    </source>
</evidence>
<reference evidence="5 6" key="1">
    <citation type="submission" date="2019-06" db="EMBL/GenBank/DDBJ databases">
        <title>Sequencing the genomes of 1000 actinobacteria strains.</title>
        <authorList>
            <person name="Klenk H.-P."/>
        </authorList>
    </citation>
    <scope>NUCLEOTIDE SEQUENCE [LARGE SCALE GENOMIC DNA]</scope>
    <source>
        <strain evidence="5 6">DSM 102131</strain>
    </source>
</reference>
<dbReference type="PANTHER" id="PTHR44846:SF1">
    <property type="entry name" value="MANNOSYL-D-GLYCERATE TRANSPORT_METABOLISM SYSTEM REPRESSOR MNGR-RELATED"/>
    <property type="match status" value="1"/>
</dbReference>
<dbReference type="PANTHER" id="PTHR44846">
    <property type="entry name" value="MANNOSYL-D-GLYCERATE TRANSPORT/METABOLISM SYSTEM REPRESSOR MNGR-RELATED"/>
    <property type="match status" value="1"/>
</dbReference>
<keyword evidence="2" id="KW-0238">DNA-binding</keyword>
<dbReference type="InterPro" id="IPR000524">
    <property type="entry name" value="Tscrpt_reg_HTH_GntR"/>
</dbReference>
<dbReference type="AlphaFoldDB" id="A0A561VHS5"/>
<protein>
    <submittedName>
        <fullName evidence="5">Regulatory GntR family protein</fullName>
    </submittedName>
</protein>
<evidence type="ECO:0000313" key="5">
    <source>
        <dbReference type="EMBL" id="TWG11172.1"/>
    </source>
</evidence>
<dbReference type="Gene3D" id="1.10.10.10">
    <property type="entry name" value="Winged helix-like DNA-binding domain superfamily/Winged helix DNA-binding domain"/>
    <property type="match status" value="1"/>
</dbReference>
<organism evidence="5 6">
    <name type="scientific">Micromonospora palomenae</name>
    <dbReference type="NCBI Taxonomy" id="1461247"/>
    <lineage>
        <taxon>Bacteria</taxon>
        <taxon>Bacillati</taxon>
        <taxon>Actinomycetota</taxon>
        <taxon>Actinomycetes</taxon>
        <taxon>Micromonosporales</taxon>
        <taxon>Micromonosporaceae</taxon>
        <taxon>Micromonospora</taxon>
    </lineage>
</organism>